<dbReference type="GO" id="GO:0008168">
    <property type="term" value="F:methyltransferase activity"/>
    <property type="evidence" value="ECO:0007669"/>
    <property type="project" value="UniProtKB-KW"/>
</dbReference>
<dbReference type="EMBL" id="JBHMBE010000002">
    <property type="protein sequence ID" value="MFB9645524.1"/>
    <property type="molecule type" value="Genomic_DNA"/>
</dbReference>
<keyword evidence="2" id="KW-0808">Transferase</keyword>
<feature type="signal peptide" evidence="1">
    <location>
        <begin position="1"/>
        <end position="25"/>
    </location>
</feature>
<name>A0ABV5SYU0_9MICO</name>
<protein>
    <submittedName>
        <fullName evidence="2">DNA modification methylase</fullName>
    </submittedName>
</protein>
<dbReference type="GO" id="GO:0032259">
    <property type="term" value="P:methylation"/>
    <property type="evidence" value="ECO:0007669"/>
    <property type="project" value="UniProtKB-KW"/>
</dbReference>
<organism evidence="2 3">
    <name type="scientific">Microbacterium terregens</name>
    <dbReference type="NCBI Taxonomy" id="69363"/>
    <lineage>
        <taxon>Bacteria</taxon>
        <taxon>Bacillati</taxon>
        <taxon>Actinomycetota</taxon>
        <taxon>Actinomycetes</taxon>
        <taxon>Micrococcales</taxon>
        <taxon>Microbacteriaceae</taxon>
        <taxon>Microbacterium</taxon>
    </lineage>
</organism>
<accession>A0ABV5SYU0</accession>
<comment type="caution">
    <text evidence="2">The sequence shown here is derived from an EMBL/GenBank/DDBJ whole genome shotgun (WGS) entry which is preliminary data.</text>
</comment>
<evidence type="ECO:0000313" key="2">
    <source>
        <dbReference type="EMBL" id="MFB9645524.1"/>
    </source>
</evidence>
<keyword evidence="2" id="KW-0489">Methyltransferase</keyword>
<proteinExistence type="predicted"/>
<keyword evidence="3" id="KW-1185">Reference proteome</keyword>
<reference evidence="2 3" key="1">
    <citation type="submission" date="2024-09" db="EMBL/GenBank/DDBJ databases">
        <authorList>
            <person name="Sun Q."/>
            <person name="Mori K."/>
        </authorList>
    </citation>
    <scope>NUCLEOTIDE SEQUENCE [LARGE SCALE GENOMIC DNA]</scope>
    <source>
        <strain evidence="2 3">JCM 1342</strain>
    </source>
</reference>
<dbReference type="PROSITE" id="PS51257">
    <property type="entry name" value="PROKAR_LIPOPROTEIN"/>
    <property type="match status" value="1"/>
</dbReference>
<dbReference type="Proteomes" id="UP001589611">
    <property type="component" value="Unassembled WGS sequence"/>
</dbReference>
<keyword evidence="1" id="KW-0732">Signal</keyword>
<evidence type="ECO:0000256" key="1">
    <source>
        <dbReference type="SAM" id="SignalP"/>
    </source>
</evidence>
<evidence type="ECO:0000313" key="3">
    <source>
        <dbReference type="Proteomes" id="UP001589611"/>
    </source>
</evidence>
<dbReference type="RefSeq" id="WP_344714675.1">
    <property type="nucleotide sequence ID" value="NZ_BAAAWH010000001.1"/>
</dbReference>
<feature type="chain" id="PRO_5045454987" evidence="1">
    <location>
        <begin position="26"/>
        <end position="157"/>
    </location>
</feature>
<gene>
    <name evidence="2" type="ORF">ACFFPJ_06915</name>
</gene>
<sequence>MKSRLIASLALGALVVLGTSGCAMISTQATTIQYSPSDGVNIPDSGPLQVRNVLIVADDDGNDGNLIAAIVNTTSDSQTLRIEFGEGSAKTTESIRVPANSTVSLGTDETEPVLLEGIDTKPGAVLPMYFQSGDGEGILFDVPVLDGSLDYYGDLLP</sequence>